<dbReference type="PROSITE" id="PS50043">
    <property type="entry name" value="HTH_LUXR_2"/>
    <property type="match status" value="1"/>
</dbReference>
<dbReference type="PROSITE" id="PS00622">
    <property type="entry name" value="HTH_LUXR_1"/>
    <property type="match status" value="1"/>
</dbReference>
<dbReference type="PRINTS" id="PR00038">
    <property type="entry name" value="HTHLUXR"/>
</dbReference>
<keyword evidence="3" id="KW-0804">Transcription</keyword>
<dbReference type="CDD" id="cd06170">
    <property type="entry name" value="LuxR_C_like"/>
    <property type="match status" value="1"/>
</dbReference>
<dbReference type="InterPro" id="IPR016032">
    <property type="entry name" value="Sig_transdc_resp-reg_C-effctor"/>
</dbReference>
<dbReference type="PANTHER" id="PTHR44688:SF16">
    <property type="entry name" value="DNA-BINDING TRANSCRIPTIONAL ACTIVATOR DEVR_DOSR"/>
    <property type="match status" value="1"/>
</dbReference>
<dbReference type="Gene3D" id="1.10.10.10">
    <property type="entry name" value="Winged helix-like DNA-binding domain superfamily/Winged helix DNA-binding domain"/>
    <property type="match status" value="1"/>
</dbReference>
<dbReference type="Pfam" id="PF00196">
    <property type="entry name" value="GerE"/>
    <property type="match status" value="1"/>
</dbReference>
<dbReference type="InterPro" id="IPR000792">
    <property type="entry name" value="Tscrpt_reg_LuxR_C"/>
</dbReference>
<dbReference type="PANTHER" id="PTHR44688">
    <property type="entry name" value="DNA-BINDING TRANSCRIPTIONAL ACTIVATOR DEVR_DOSR"/>
    <property type="match status" value="1"/>
</dbReference>
<dbReference type="EMBL" id="JZXC01000002">
    <property type="protein sequence ID" value="KKA09677.1"/>
    <property type="molecule type" value="Genomic_DNA"/>
</dbReference>
<evidence type="ECO:0000313" key="6">
    <source>
        <dbReference type="Proteomes" id="UP000033662"/>
    </source>
</evidence>
<dbReference type="SUPFAM" id="SSF46894">
    <property type="entry name" value="C-terminal effector domain of the bipartite response regulators"/>
    <property type="match status" value="1"/>
</dbReference>
<evidence type="ECO:0000259" key="4">
    <source>
        <dbReference type="PROSITE" id="PS50043"/>
    </source>
</evidence>
<dbReference type="Proteomes" id="UP000033662">
    <property type="component" value="Unassembled WGS sequence"/>
</dbReference>
<dbReference type="GO" id="GO:0006355">
    <property type="term" value="P:regulation of DNA-templated transcription"/>
    <property type="evidence" value="ECO:0007669"/>
    <property type="project" value="InterPro"/>
</dbReference>
<dbReference type="GO" id="GO:0003677">
    <property type="term" value="F:DNA binding"/>
    <property type="evidence" value="ECO:0007669"/>
    <property type="project" value="UniProtKB-KW"/>
</dbReference>
<evidence type="ECO:0000256" key="2">
    <source>
        <dbReference type="ARBA" id="ARBA00023125"/>
    </source>
</evidence>
<accession>A0A0F4XUY2</accession>
<name>A0A0F4XUY2_9PSED</name>
<evidence type="ECO:0000313" key="5">
    <source>
        <dbReference type="EMBL" id="KKA09677.1"/>
    </source>
</evidence>
<dbReference type="SMART" id="SM00421">
    <property type="entry name" value="HTH_LUXR"/>
    <property type="match status" value="1"/>
</dbReference>
<proteinExistence type="predicted"/>
<dbReference type="OrthoDB" id="6120865at2"/>
<feature type="domain" description="HTH luxR-type" evidence="4">
    <location>
        <begin position="259"/>
        <end position="324"/>
    </location>
</feature>
<evidence type="ECO:0000256" key="1">
    <source>
        <dbReference type="ARBA" id="ARBA00023015"/>
    </source>
</evidence>
<reference evidence="5 6" key="1">
    <citation type="submission" date="2015-03" db="EMBL/GenBank/DDBJ databases">
        <title>Pseudomonas fluorescens 1855-344 Genome sequencing and assembly.</title>
        <authorList>
            <person name="Eng W.W.H."/>
            <person name="Gan H.M."/>
            <person name="Savka M.A."/>
        </authorList>
    </citation>
    <scope>NUCLEOTIDE SEQUENCE [LARGE SCALE GENOMIC DNA]</scope>
    <source>
        <strain evidence="5 6">1855-344</strain>
    </source>
</reference>
<gene>
    <name evidence="5" type="ORF">VP02_03935</name>
</gene>
<keyword evidence="1" id="KW-0805">Transcription regulation</keyword>
<dbReference type="AlphaFoldDB" id="A0A0F4XUY2"/>
<dbReference type="PATRIC" id="fig|132476.4.peg.2434"/>
<organism evidence="5 6">
    <name type="scientific">Pseudomonas kilonensis</name>
    <dbReference type="NCBI Taxonomy" id="132476"/>
    <lineage>
        <taxon>Bacteria</taxon>
        <taxon>Pseudomonadati</taxon>
        <taxon>Pseudomonadota</taxon>
        <taxon>Gammaproteobacteria</taxon>
        <taxon>Pseudomonadales</taxon>
        <taxon>Pseudomonadaceae</taxon>
        <taxon>Pseudomonas</taxon>
    </lineage>
</organism>
<keyword evidence="2" id="KW-0238">DNA-binding</keyword>
<protein>
    <submittedName>
        <fullName evidence="5">LuxR family transcriptional regulator</fullName>
    </submittedName>
</protein>
<evidence type="ECO:0000256" key="3">
    <source>
        <dbReference type="ARBA" id="ARBA00023163"/>
    </source>
</evidence>
<dbReference type="InterPro" id="IPR036388">
    <property type="entry name" value="WH-like_DNA-bd_sf"/>
</dbReference>
<sequence>MSRHDHGHACLLEAFSAMTLELQRLAQDKDIEHFHEAALSCISQLLPFDSAWWGRGAMIDGLPEEHSSYLHKLPRSYLSDWQSIRHIDVTVTRAHDVPGQAVVVDMRNPASGPGLNWLGETYAIGELLCVVYIDPQTHLSDHLALYRATDAARFTEQDCLLLNNLMLHLVAAVSANQIRTLVAMREALTHPRNLALAVCDRRGTLHCAERGFVDLLLSEWPDWSGPCLPVAMDADGYEGKHLQVEASTVGDLLLLAARSRTVLMQLSPRENAVAQGFGEGKTYKEVARDLGMSPNTVRHHIRAIYSKLGVKDKARIAHLLHAPPD</sequence>
<comment type="caution">
    <text evidence="5">The sequence shown here is derived from an EMBL/GenBank/DDBJ whole genome shotgun (WGS) entry which is preliminary data.</text>
</comment>